<feature type="transmembrane region" description="Helical" evidence="5">
    <location>
        <begin position="132"/>
        <end position="154"/>
    </location>
</feature>
<protein>
    <recommendedName>
        <fullName evidence="5">Transport permease protein</fullName>
    </recommendedName>
</protein>
<feature type="transmembrane region" description="Helical" evidence="5">
    <location>
        <begin position="98"/>
        <end position="126"/>
    </location>
</feature>
<dbReference type="RefSeq" id="WP_119848081.1">
    <property type="nucleotide sequence ID" value="NZ_CP032412.1"/>
</dbReference>
<dbReference type="InterPro" id="IPR047817">
    <property type="entry name" value="ABC2_TM_bact-type"/>
</dbReference>
<evidence type="ECO:0000259" key="6">
    <source>
        <dbReference type="PROSITE" id="PS51012"/>
    </source>
</evidence>
<name>A0A385TI19_PAELA</name>
<evidence type="ECO:0000256" key="1">
    <source>
        <dbReference type="ARBA" id="ARBA00004141"/>
    </source>
</evidence>
<comment type="similarity">
    <text evidence="5">Belongs to the ABC-2 integral membrane protein family.</text>
</comment>
<evidence type="ECO:0000256" key="4">
    <source>
        <dbReference type="ARBA" id="ARBA00023136"/>
    </source>
</evidence>
<evidence type="ECO:0000256" key="5">
    <source>
        <dbReference type="RuleBase" id="RU361157"/>
    </source>
</evidence>
<evidence type="ECO:0000256" key="3">
    <source>
        <dbReference type="ARBA" id="ARBA00022989"/>
    </source>
</evidence>
<dbReference type="KEGG" id="plw:D5F53_13130"/>
<keyword evidence="3 5" id="KW-1133">Transmembrane helix</keyword>
<organism evidence="7 8">
    <name type="scientific">Paenibacillus lautus</name>
    <name type="common">Bacillus lautus</name>
    <dbReference type="NCBI Taxonomy" id="1401"/>
    <lineage>
        <taxon>Bacteria</taxon>
        <taxon>Bacillati</taxon>
        <taxon>Bacillota</taxon>
        <taxon>Bacilli</taxon>
        <taxon>Bacillales</taxon>
        <taxon>Paenibacillaceae</taxon>
        <taxon>Paenibacillus</taxon>
    </lineage>
</organism>
<dbReference type="Proteomes" id="UP000266552">
    <property type="component" value="Chromosome"/>
</dbReference>
<dbReference type="InterPro" id="IPR051784">
    <property type="entry name" value="Nod_factor_ABC_transporter"/>
</dbReference>
<dbReference type="EMBL" id="CP032412">
    <property type="protein sequence ID" value="AYB44180.1"/>
    <property type="molecule type" value="Genomic_DNA"/>
</dbReference>
<dbReference type="AlphaFoldDB" id="A0A385TI19"/>
<keyword evidence="5" id="KW-0813">Transport</keyword>
<keyword evidence="4 5" id="KW-0472">Membrane</keyword>
<feature type="transmembrane region" description="Helical" evidence="5">
    <location>
        <begin position="166"/>
        <end position="184"/>
    </location>
</feature>
<dbReference type="GO" id="GO:0043190">
    <property type="term" value="C:ATP-binding cassette (ABC) transporter complex"/>
    <property type="evidence" value="ECO:0007669"/>
    <property type="project" value="InterPro"/>
</dbReference>
<keyword evidence="2 5" id="KW-0812">Transmembrane</keyword>
<evidence type="ECO:0000313" key="8">
    <source>
        <dbReference type="Proteomes" id="UP000266552"/>
    </source>
</evidence>
<dbReference type="PANTHER" id="PTHR43229:SF2">
    <property type="entry name" value="NODULATION PROTEIN J"/>
    <property type="match status" value="1"/>
</dbReference>
<keyword evidence="8" id="KW-1185">Reference proteome</keyword>
<dbReference type="PANTHER" id="PTHR43229">
    <property type="entry name" value="NODULATION PROTEIN J"/>
    <property type="match status" value="1"/>
</dbReference>
<reference evidence="7 8" key="1">
    <citation type="submission" date="2018-09" db="EMBL/GenBank/DDBJ databases">
        <title>Genome Sequence of Paenibacillus lautus Strain E7593-69, Azo Dye-Degrading Bacteria, Isolated from Commercial Tattoo Inks.</title>
        <authorList>
            <person name="Nho S.W."/>
            <person name="Kim S.-J."/>
            <person name="Kweon O."/>
            <person name="Cerniglia C.E."/>
        </authorList>
    </citation>
    <scope>NUCLEOTIDE SEQUENCE [LARGE SCALE GENOMIC DNA]</scope>
    <source>
        <strain evidence="7 8">E7593-69</strain>
    </source>
</reference>
<dbReference type="Pfam" id="PF01061">
    <property type="entry name" value="ABC2_membrane"/>
    <property type="match status" value="1"/>
</dbReference>
<feature type="transmembrane region" description="Helical" evidence="5">
    <location>
        <begin position="21"/>
        <end position="41"/>
    </location>
</feature>
<dbReference type="InterPro" id="IPR013525">
    <property type="entry name" value="ABC2_TM"/>
</dbReference>
<dbReference type="PIRSF" id="PIRSF006648">
    <property type="entry name" value="DrrB"/>
    <property type="match status" value="1"/>
</dbReference>
<comment type="subcellular location">
    <subcellularLocation>
        <location evidence="5">Cell membrane</location>
        <topology evidence="5">Multi-pass membrane protein</topology>
    </subcellularLocation>
    <subcellularLocation>
        <location evidence="1">Membrane</location>
        <topology evidence="1">Multi-pass membrane protein</topology>
    </subcellularLocation>
</comment>
<gene>
    <name evidence="7" type="ORF">D5F53_13130</name>
</gene>
<evidence type="ECO:0000256" key="2">
    <source>
        <dbReference type="ARBA" id="ARBA00022692"/>
    </source>
</evidence>
<feature type="transmembrane region" description="Helical" evidence="5">
    <location>
        <begin position="222"/>
        <end position="240"/>
    </location>
</feature>
<dbReference type="InterPro" id="IPR000412">
    <property type="entry name" value="ABC_2_transport"/>
</dbReference>
<feature type="transmembrane region" description="Helical" evidence="5">
    <location>
        <begin position="53"/>
        <end position="77"/>
    </location>
</feature>
<sequence>MKSKTGVLLGRLMRNIMRSPDTIITVAITPIMMMLLFVYVFGGAIETGTANYVNYLLPGILLMAIASGVSYTAFRLFGDVKSGLMSRFITMPIKRSSVLWAHVLTSLVSNALTVVVVFLVALLMGFRSGANILDWLAVAGILGMFTLALTWLAVIPGLTAKTMEGATAFSYPLIFLPFISSAFVPTETMPKIVRAFAENQPVTSIVNAIRALLHEGAVGNDIWIALAWCVGIMVIAYFFANKAFKRQLG</sequence>
<proteinExistence type="inferred from homology"/>
<keyword evidence="5" id="KW-1003">Cell membrane</keyword>
<evidence type="ECO:0000313" key="7">
    <source>
        <dbReference type="EMBL" id="AYB44180.1"/>
    </source>
</evidence>
<accession>A0A385TI19</accession>
<dbReference type="PROSITE" id="PS51012">
    <property type="entry name" value="ABC_TM2"/>
    <property type="match status" value="1"/>
</dbReference>
<dbReference type="GO" id="GO:0140359">
    <property type="term" value="F:ABC-type transporter activity"/>
    <property type="evidence" value="ECO:0007669"/>
    <property type="project" value="InterPro"/>
</dbReference>
<feature type="domain" description="ABC transmembrane type-2" evidence="6">
    <location>
        <begin position="21"/>
        <end position="247"/>
    </location>
</feature>